<evidence type="ECO:0000313" key="3">
    <source>
        <dbReference type="Proteomes" id="UP000604046"/>
    </source>
</evidence>
<organism evidence="2 3">
    <name type="scientific">Symbiodinium natans</name>
    <dbReference type="NCBI Taxonomy" id="878477"/>
    <lineage>
        <taxon>Eukaryota</taxon>
        <taxon>Sar</taxon>
        <taxon>Alveolata</taxon>
        <taxon>Dinophyceae</taxon>
        <taxon>Suessiales</taxon>
        <taxon>Symbiodiniaceae</taxon>
        <taxon>Symbiodinium</taxon>
    </lineage>
</organism>
<keyword evidence="3" id="KW-1185">Reference proteome</keyword>
<name>A0A812S8D2_9DINO</name>
<feature type="transmembrane region" description="Helical" evidence="1">
    <location>
        <begin position="12"/>
        <end position="35"/>
    </location>
</feature>
<keyword evidence="1" id="KW-0812">Transmembrane</keyword>
<proteinExistence type="predicted"/>
<reference evidence="2" key="1">
    <citation type="submission" date="2021-02" db="EMBL/GenBank/DDBJ databases">
        <authorList>
            <person name="Dougan E. K."/>
            <person name="Rhodes N."/>
            <person name="Thang M."/>
            <person name="Chan C."/>
        </authorList>
    </citation>
    <scope>NUCLEOTIDE SEQUENCE</scope>
</reference>
<dbReference type="AlphaFoldDB" id="A0A812S8D2"/>
<accession>A0A812S8D2</accession>
<evidence type="ECO:0000313" key="2">
    <source>
        <dbReference type="EMBL" id="CAE7470905.1"/>
    </source>
</evidence>
<comment type="caution">
    <text evidence="2">The sequence shown here is derived from an EMBL/GenBank/DDBJ whole genome shotgun (WGS) entry which is preliminary data.</text>
</comment>
<dbReference type="EMBL" id="CAJNDS010002430">
    <property type="protein sequence ID" value="CAE7470905.1"/>
    <property type="molecule type" value="Genomic_DNA"/>
</dbReference>
<gene>
    <name evidence="2" type="ORF">SNAT2548_LOCUS26427</name>
</gene>
<dbReference type="Proteomes" id="UP000604046">
    <property type="component" value="Unassembled WGS sequence"/>
</dbReference>
<evidence type="ECO:0000256" key="1">
    <source>
        <dbReference type="SAM" id="Phobius"/>
    </source>
</evidence>
<sequence>MSSPRWTIRDVLAVVLSVVCFAVAWFVSLGPNLFVYRFPDREYALEQLSKNKALDVVRPSRLLGDPVVEPFLGAAHQVDSGRASVDPSLEWQAPGDLHAGPDHHWHRPGKRLPHTRHQNGQHCLCPGHGLCPRADHLLCEDIVRHKYWATKLFGYSQAIALQRIYFFALVALTLLDDDNSPYNAITPSSPLAQRNAEAKEIFNDAFTMCIFTAIVLTEWYQAADLDELLEYRAKEAKIKSGLPSLEQPLVR</sequence>
<protein>
    <submittedName>
        <fullName evidence="2">Uncharacterized protein</fullName>
    </submittedName>
</protein>
<keyword evidence="1" id="KW-0472">Membrane</keyword>
<keyword evidence="1" id="KW-1133">Transmembrane helix</keyword>